<evidence type="ECO:0000256" key="10">
    <source>
        <dbReference type="ARBA" id="ARBA00023204"/>
    </source>
</evidence>
<keyword evidence="16" id="KW-1185">Reference proteome</keyword>
<dbReference type="CDD" id="cd01121">
    <property type="entry name" value="RadA_SMS_N"/>
    <property type="match status" value="1"/>
</dbReference>
<dbReference type="SUPFAM" id="SSF52540">
    <property type="entry name" value="P-loop containing nucleoside triphosphate hydrolases"/>
    <property type="match status" value="1"/>
</dbReference>
<comment type="similarity">
    <text evidence="11 13">Belongs to the RecA family. RadA subfamily.</text>
</comment>
<evidence type="ECO:0000256" key="11">
    <source>
        <dbReference type="HAMAP-Rule" id="MF_01498"/>
    </source>
</evidence>
<dbReference type="EMBL" id="JAGDYP010000001">
    <property type="protein sequence ID" value="MBO1883174.1"/>
    <property type="molecule type" value="Genomic_DNA"/>
</dbReference>
<dbReference type="PROSITE" id="PS50162">
    <property type="entry name" value="RECA_2"/>
    <property type="match status" value="1"/>
</dbReference>
<feature type="region of interest" description="Lon-protease-like" evidence="11">
    <location>
        <begin position="353"/>
        <end position="455"/>
    </location>
</feature>
<dbReference type="Pfam" id="PF13481">
    <property type="entry name" value="AAA_25"/>
    <property type="match status" value="1"/>
</dbReference>
<dbReference type="Pfam" id="PF13541">
    <property type="entry name" value="ChlI"/>
    <property type="match status" value="1"/>
</dbReference>
<dbReference type="InterPro" id="IPR004504">
    <property type="entry name" value="DNA_repair_RadA"/>
</dbReference>
<protein>
    <recommendedName>
        <fullName evidence="11 12">DNA repair protein RadA</fullName>
    </recommendedName>
</protein>
<organism evidence="15 16">
    <name type="scientific">Capnocytophaga bilenii</name>
    <dbReference type="NCBI Taxonomy" id="2819369"/>
    <lineage>
        <taxon>Bacteria</taxon>
        <taxon>Pseudomonadati</taxon>
        <taxon>Bacteroidota</taxon>
        <taxon>Flavobacteriia</taxon>
        <taxon>Flavobacteriales</taxon>
        <taxon>Flavobacteriaceae</taxon>
        <taxon>Capnocytophaga</taxon>
    </lineage>
</organism>
<dbReference type="InterPro" id="IPR027417">
    <property type="entry name" value="P-loop_NTPase"/>
</dbReference>
<dbReference type="Gene3D" id="3.30.230.10">
    <property type="match status" value="1"/>
</dbReference>
<dbReference type="RefSeq" id="WP_208057805.1">
    <property type="nucleotide sequence ID" value="NZ_CAUQMC010000025.1"/>
</dbReference>
<keyword evidence="1 11" id="KW-0479">Metal-binding</keyword>
<feature type="binding site" evidence="11">
    <location>
        <begin position="100"/>
        <end position="107"/>
    </location>
    <ligand>
        <name>ATP</name>
        <dbReference type="ChEBI" id="CHEBI:30616"/>
    </ligand>
</feature>
<evidence type="ECO:0000313" key="16">
    <source>
        <dbReference type="Proteomes" id="UP000681610"/>
    </source>
</evidence>
<keyword evidence="5" id="KW-0378">Hydrolase</keyword>
<dbReference type="SMART" id="SM00382">
    <property type="entry name" value="AAA"/>
    <property type="match status" value="1"/>
</dbReference>
<keyword evidence="4 13" id="KW-0863">Zinc-finger</keyword>
<feature type="short sequence motif" description="RadA KNRFG motif" evidence="11">
    <location>
        <begin position="254"/>
        <end position="258"/>
    </location>
</feature>
<dbReference type="PANTHER" id="PTHR32472">
    <property type="entry name" value="DNA REPAIR PROTEIN RADA"/>
    <property type="match status" value="1"/>
</dbReference>
<keyword evidence="9 11" id="KW-0238">DNA-binding</keyword>
<evidence type="ECO:0000259" key="14">
    <source>
        <dbReference type="PROSITE" id="PS50162"/>
    </source>
</evidence>
<keyword evidence="7 11" id="KW-0067">ATP-binding</keyword>
<dbReference type="InterPro" id="IPR020568">
    <property type="entry name" value="Ribosomal_Su5_D2-typ_SF"/>
</dbReference>
<dbReference type="SUPFAM" id="SSF54211">
    <property type="entry name" value="Ribosomal protein S5 domain 2-like"/>
    <property type="match status" value="1"/>
</dbReference>
<evidence type="ECO:0000256" key="6">
    <source>
        <dbReference type="ARBA" id="ARBA00022833"/>
    </source>
</evidence>
<feature type="domain" description="RecA family profile 1" evidence="14">
    <location>
        <begin position="71"/>
        <end position="217"/>
    </location>
</feature>
<dbReference type="HAMAP" id="MF_01498">
    <property type="entry name" value="RadA_bact"/>
    <property type="match status" value="1"/>
</dbReference>
<comment type="domain">
    <text evidence="11">The middle region has homology to RecA with ATPase motifs including the RadA KNRFG motif, while the C-terminus is homologous to Lon protease.</text>
</comment>
<evidence type="ECO:0000256" key="13">
    <source>
        <dbReference type="RuleBase" id="RU003555"/>
    </source>
</evidence>
<dbReference type="PRINTS" id="PR01874">
    <property type="entry name" value="DNAREPAIRADA"/>
</dbReference>
<comment type="function">
    <text evidence="11">Plays a role in repairing double-strand DNA breaks, probably involving stabilizing or processing branched DNA or blocked replication forks.</text>
</comment>
<comment type="function">
    <text evidence="13">DNA-dependent ATPase involved in processing of recombination intermediates, plays a role in repairing DNA breaks. Stimulates the branch migration of RecA-mediated strand transfer reactions, allowing the 3' invading strand to extend heteroduplex DNA faster. Binds ssDNA in the presence of ADP but not other nucleotides, has ATPase activity that is stimulated by ssDNA and various branched DNA structures, but inhibited by SSB. Does not have RecA's homology-searching function.</text>
</comment>
<sequence>MAKLKTAYFCQNCGAQYGKWQGQCHICKQWNTIVEEVVQKEEKPIWQERETTTSRNKAPKYIAVSQISTQQEERLNSNNHELNNVLGGGIVPGSVTLLGGEPGIGKSTLLLQIALNLPYRTLYVSGEESEKQIKMRADRIPHRLDNCYILTETKTQNIFQQIKELLPEIVIIDSIQTLQSDYIEASAGSISQIRECTSELIKFAKTTHTPVILIGHITKDGQIAGPKILEHMVDTVLQFEGDRNHVYRILRSLKNRFGSTSELGIYEMLSNGLREVNNPSEILISKTDETISGTSIAATLEGMRPLMIEIQALVSTAVYGTPQRSTTGFNAKRLNMLLAVLEKRAGFRLGAKDVFLNITGGITIDDPATDLGVAMAILSSNEDIAIDKDVCFAGEVGLGGEIRPVQRVEQRITEAEKLGFNTIFVSKYNKIALKNTNIKIVKVAKIEDAIQELFG</sequence>
<evidence type="ECO:0000256" key="1">
    <source>
        <dbReference type="ARBA" id="ARBA00022723"/>
    </source>
</evidence>
<proteinExistence type="inferred from homology"/>
<dbReference type="Pfam" id="PF18073">
    <property type="entry name" value="Zn_ribbon_LapB"/>
    <property type="match status" value="1"/>
</dbReference>
<keyword evidence="8 11" id="KW-0346">Stress response</keyword>
<dbReference type="Proteomes" id="UP000681610">
    <property type="component" value="Unassembled WGS sequence"/>
</dbReference>
<gene>
    <name evidence="11 15" type="primary">radA</name>
    <name evidence="15" type="ORF">J4N46_01740</name>
</gene>
<keyword evidence="10 11" id="KW-0234">DNA repair</keyword>
<accession>A0ABS3PW84</accession>
<evidence type="ECO:0000256" key="8">
    <source>
        <dbReference type="ARBA" id="ARBA00023016"/>
    </source>
</evidence>
<evidence type="ECO:0000256" key="7">
    <source>
        <dbReference type="ARBA" id="ARBA00022840"/>
    </source>
</evidence>
<dbReference type="InterPro" id="IPR020588">
    <property type="entry name" value="RecA_ATP-bd"/>
</dbReference>
<keyword evidence="3 11" id="KW-0227">DNA damage</keyword>
<dbReference type="InterPro" id="IPR014721">
    <property type="entry name" value="Ribsml_uS5_D2-typ_fold_subgr"/>
</dbReference>
<dbReference type="PANTHER" id="PTHR32472:SF10">
    <property type="entry name" value="DNA REPAIR PROTEIN RADA-LIKE PROTEIN"/>
    <property type="match status" value="1"/>
</dbReference>
<dbReference type="Gene3D" id="3.40.50.300">
    <property type="entry name" value="P-loop containing nucleotide triphosphate hydrolases"/>
    <property type="match status" value="1"/>
</dbReference>
<dbReference type="InterPro" id="IPR041166">
    <property type="entry name" value="Rubredoxin_2"/>
</dbReference>
<evidence type="ECO:0000256" key="9">
    <source>
        <dbReference type="ARBA" id="ARBA00023125"/>
    </source>
</evidence>
<evidence type="ECO:0000256" key="3">
    <source>
        <dbReference type="ARBA" id="ARBA00022763"/>
    </source>
</evidence>
<name>A0ABS3PW84_9FLAO</name>
<dbReference type="InterPro" id="IPR003593">
    <property type="entry name" value="AAA+_ATPase"/>
</dbReference>
<keyword evidence="2 11" id="KW-0547">Nucleotide-binding</keyword>
<evidence type="ECO:0000256" key="5">
    <source>
        <dbReference type="ARBA" id="ARBA00022801"/>
    </source>
</evidence>
<evidence type="ECO:0000256" key="4">
    <source>
        <dbReference type="ARBA" id="ARBA00022771"/>
    </source>
</evidence>
<dbReference type="NCBIfam" id="TIGR00416">
    <property type="entry name" value="sms"/>
    <property type="match status" value="1"/>
</dbReference>
<reference evidence="15 16" key="1">
    <citation type="submission" date="2021-03" db="EMBL/GenBank/DDBJ databases">
        <title>Isolation and description of Capnocytophaga bilenii sp. nov., a novel Capnocytophaga species, isolated from a gingivitis subject.</title>
        <authorList>
            <person name="Antezack A."/>
            <person name="Monnet-Corti V."/>
            <person name="La Scola B."/>
        </authorList>
    </citation>
    <scope>NUCLEOTIDE SEQUENCE [LARGE SCALE GENOMIC DNA]</scope>
    <source>
        <strain evidence="15 16">Marseille-Q4570</strain>
    </source>
</reference>
<keyword evidence="6 13" id="KW-0862">Zinc</keyword>
<evidence type="ECO:0000256" key="12">
    <source>
        <dbReference type="NCBIfam" id="TIGR00416"/>
    </source>
</evidence>
<comment type="caution">
    <text evidence="15">The sequence shown here is derived from an EMBL/GenBank/DDBJ whole genome shotgun (WGS) entry which is preliminary data.</text>
</comment>
<evidence type="ECO:0000313" key="15">
    <source>
        <dbReference type="EMBL" id="MBO1883174.1"/>
    </source>
</evidence>
<evidence type="ECO:0000256" key="2">
    <source>
        <dbReference type="ARBA" id="ARBA00022741"/>
    </source>
</evidence>